<evidence type="ECO:0000313" key="3">
    <source>
        <dbReference type="EMBL" id="TDN56249.1"/>
    </source>
</evidence>
<proteinExistence type="predicted"/>
<dbReference type="InterPro" id="IPR021382">
    <property type="entry name" value="DUF3014"/>
</dbReference>
<comment type="caution">
    <text evidence="3">The sequence shown here is derived from an EMBL/GenBank/DDBJ whole genome shotgun (WGS) entry which is preliminary data.</text>
</comment>
<accession>A0A4R6EFG6</accession>
<reference evidence="3 4" key="1">
    <citation type="submission" date="2019-03" db="EMBL/GenBank/DDBJ databases">
        <title>Genomic Encyclopedia of Type Strains, Phase IV (KMG-IV): sequencing the most valuable type-strain genomes for metagenomic binning, comparative biology and taxonomic classification.</title>
        <authorList>
            <person name="Goeker M."/>
        </authorList>
    </citation>
    <scope>NUCLEOTIDE SEQUENCE [LARGE SCALE GENOMIC DNA]</scope>
    <source>
        <strain evidence="3 4">DSM 12121</strain>
    </source>
</reference>
<feature type="compositionally biased region" description="Pro residues" evidence="1">
    <location>
        <begin position="40"/>
        <end position="50"/>
    </location>
</feature>
<name>A0A4R6EFG6_9RHOO</name>
<dbReference type="AlphaFoldDB" id="A0A4R6EFG6"/>
<feature type="transmembrane region" description="Helical" evidence="2">
    <location>
        <begin position="6"/>
        <end position="25"/>
    </location>
</feature>
<gene>
    <name evidence="3" type="ORF">C7389_102185</name>
</gene>
<sequence length="279" mass="30041">MNSVLGRVVTVAVVAAVAALGYFYLSREEARAPESTPVAAPNPEPAPAPVQGPQASGEIEPAIRHPIESAGAEVADASAPPPPALPESDALVADALASLIADTGLRDMVVVQDFIRRIVVTVDNLPGEQLPLSRSPVKPAAGAFMVSTEPDGTFISPENAARYRPFVALAEAVDSRRLVALYVRLYPLFQSVYEELGYPNAYFNDRLVTVLDHLLAAPEVTRPIRLVQPKVRYRFEDARLEALSAGQKIMIRIGPDNARRLKAKLREIRALVAGQAPNN</sequence>
<evidence type="ECO:0000313" key="4">
    <source>
        <dbReference type="Proteomes" id="UP000295129"/>
    </source>
</evidence>
<organism evidence="3 4">
    <name type="scientific">Azoarcus indigens</name>
    <dbReference type="NCBI Taxonomy" id="29545"/>
    <lineage>
        <taxon>Bacteria</taxon>
        <taxon>Pseudomonadati</taxon>
        <taxon>Pseudomonadota</taxon>
        <taxon>Betaproteobacteria</taxon>
        <taxon>Rhodocyclales</taxon>
        <taxon>Zoogloeaceae</taxon>
        <taxon>Azoarcus</taxon>
    </lineage>
</organism>
<evidence type="ECO:0008006" key="5">
    <source>
        <dbReference type="Google" id="ProtNLM"/>
    </source>
</evidence>
<evidence type="ECO:0000256" key="1">
    <source>
        <dbReference type="SAM" id="MobiDB-lite"/>
    </source>
</evidence>
<keyword evidence="2" id="KW-0472">Membrane</keyword>
<dbReference type="EMBL" id="SNVV01000002">
    <property type="protein sequence ID" value="TDN56249.1"/>
    <property type="molecule type" value="Genomic_DNA"/>
</dbReference>
<keyword evidence="4" id="KW-1185">Reference proteome</keyword>
<keyword evidence="2" id="KW-0812">Transmembrane</keyword>
<dbReference type="RefSeq" id="WP_211168168.1">
    <property type="nucleotide sequence ID" value="NZ_SNVV01000002.1"/>
</dbReference>
<feature type="region of interest" description="Disordered" evidence="1">
    <location>
        <begin position="34"/>
        <end position="56"/>
    </location>
</feature>
<dbReference type="Proteomes" id="UP000295129">
    <property type="component" value="Unassembled WGS sequence"/>
</dbReference>
<protein>
    <recommendedName>
        <fullName evidence="5">DUF3014 family protein</fullName>
    </recommendedName>
</protein>
<dbReference type="Pfam" id="PF11219">
    <property type="entry name" value="DUF3014"/>
    <property type="match status" value="1"/>
</dbReference>
<keyword evidence="2" id="KW-1133">Transmembrane helix</keyword>
<evidence type="ECO:0000256" key="2">
    <source>
        <dbReference type="SAM" id="Phobius"/>
    </source>
</evidence>